<keyword evidence="1" id="KW-1133">Transmembrane helix</keyword>
<evidence type="ECO:0000313" key="3">
    <source>
        <dbReference type="Proteomes" id="UP000001634"/>
    </source>
</evidence>
<evidence type="ECO:0000313" key="2">
    <source>
        <dbReference type="EMBL" id="AEL19503.1"/>
    </source>
</evidence>
<geneLocation type="plasmid" evidence="2 3">
    <name>lp28-4</name>
</geneLocation>
<protein>
    <submittedName>
        <fullName evidence="2">Uncharacterized protein</fullName>
    </submittedName>
</protein>
<keyword evidence="1" id="KW-0812">Transmembrane</keyword>
<reference evidence="2 3" key="2">
    <citation type="journal article" date="2012" name="J. Bacteriol.">
        <title>Whole-Genome Sequences of Borrelia bissettii, Borrelia valaisiana, and Borrelia spielmanii.</title>
        <authorList>
            <person name="Schutzer S.E."/>
            <person name="Fraser-Liggett C.M."/>
            <person name="Qiu W.G."/>
            <person name="Kraiczy P."/>
            <person name="Mongodin E.F."/>
            <person name="Dunn J.J."/>
            <person name="Luft B.J."/>
            <person name="Casjens S.R."/>
        </authorList>
    </citation>
    <scope>NUCLEOTIDE SEQUENCE [LARGE SCALE GENOMIC DNA]</scope>
    <source>
        <strain evidence="2 3">DN127</strain>
    </source>
</reference>
<proteinExistence type="predicted"/>
<keyword evidence="2" id="KW-0614">Plasmid</keyword>
<keyword evidence="1" id="KW-0472">Membrane</keyword>
<sequence length="45" mass="5363">MIHYKACFSRNNTRIPKPKRILIAILIQIDKIFFHKILNIPLLNC</sequence>
<name>G0AP77_BORBD</name>
<dbReference type="HOGENOM" id="CLU_3196773_0_0_12"/>
<evidence type="ECO:0000256" key="1">
    <source>
        <dbReference type="SAM" id="Phobius"/>
    </source>
</evidence>
<organism evidence="2 3">
    <name type="scientific">Borrelia bissettiae (strain DSM 17990 / CIP 109136 / DN127)</name>
    <name type="common">Borreliella bissettiae</name>
    <dbReference type="NCBI Taxonomy" id="521010"/>
    <lineage>
        <taxon>Bacteria</taxon>
        <taxon>Pseudomonadati</taxon>
        <taxon>Spirochaetota</taxon>
        <taxon>Spirochaetia</taxon>
        <taxon>Spirochaetales</taxon>
        <taxon>Borreliaceae</taxon>
        <taxon>Borreliella</taxon>
    </lineage>
</organism>
<feature type="transmembrane region" description="Helical" evidence="1">
    <location>
        <begin position="21"/>
        <end position="38"/>
    </location>
</feature>
<dbReference type="EMBL" id="CP002759">
    <property type="protein sequence ID" value="AEL19503.1"/>
    <property type="molecule type" value="Genomic_DNA"/>
</dbReference>
<accession>G0AP77</accession>
<gene>
    <name evidence="2" type="ordered locus">BbiDN127_I0020</name>
</gene>
<keyword evidence="3" id="KW-1185">Reference proteome</keyword>
<reference key="1">
    <citation type="submission" date="2011-06" db="EMBL/GenBank/DDBJ databases">
        <authorList>
            <person name="Mongodin E.F."/>
            <person name="Casjens S.R."/>
            <person name="Fraser-Liggett C.M."/>
            <person name="Qiu W.-G."/>
            <person name="Dunn J.J."/>
            <person name="Luft B.J."/>
            <person name="Schutzer S.E."/>
        </authorList>
    </citation>
    <scope>NUCLEOTIDE SEQUENCE</scope>
    <source>
        <strain>DN127</strain>
    </source>
</reference>
<dbReference type="Proteomes" id="UP000001634">
    <property type="component" value="Plasmid lp28-4"/>
</dbReference>
<dbReference type="KEGG" id="bbs:BbiDN127_I0020"/>
<dbReference type="AlphaFoldDB" id="G0AP77"/>